<keyword evidence="6" id="KW-1185">Reference proteome</keyword>
<keyword evidence="3" id="KW-0560">Oxidoreductase</keyword>
<dbReference type="InterPro" id="IPR045313">
    <property type="entry name" value="CBR1-like"/>
</dbReference>
<name>A0ABT9FP64_9BACL</name>
<dbReference type="Gene3D" id="3.40.50.720">
    <property type="entry name" value="NAD(P)-binding Rossmann-like Domain"/>
    <property type="match status" value="1"/>
</dbReference>
<dbReference type="InterPro" id="IPR020904">
    <property type="entry name" value="Sc_DH/Rdtase_CS"/>
</dbReference>
<dbReference type="PROSITE" id="PS00061">
    <property type="entry name" value="ADH_SHORT"/>
    <property type="match status" value="1"/>
</dbReference>
<dbReference type="RefSeq" id="WP_305753813.1">
    <property type="nucleotide sequence ID" value="NZ_JAPCKK010000011.1"/>
</dbReference>
<keyword evidence="2" id="KW-0521">NADP</keyword>
<comment type="caution">
    <text evidence="5">The sequence shown here is derived from an EMBL/GenBank/DDBJ whole genome shotgun (WGS) entry which is preliminary data.</text>
</comment>
<gene>
    <name evidence="5" type="ORF">OIN60_05330</name>
</gene>
<evidence type="ECO:0000313" key="5">
    <source>
        <dbReference type="EMBL" id="MDP4096192.1"/>
    </source>
</evidence>
<evidence type="ECO:0000256" key="4">
    <source>
        <dbReference type="RuleBase" id="RU000363"/>
    </source>
</evidence>
<dbReference type="PRINTS" id="PR00081">
    <property type="entry name" value="GDHRDH"/>
</dbReference>
<accession>A0ABT9FP64</accession>
<dbReference type="PRINTS" id="PR00080">
    <property type="entry name" value="SDRFAMILY"/>
</dbReference>
<dbReference type="PANTHER" id="PTHR43490:SF99">
    <property type="entry name" value="SHORT-CHAIN DEHYDROGENASE_REDUCTASE"/>
    <property type="match status" value="1"/>
</dbReference>
<sequence length="253" mass="26235">MASQDKPVALVTGANKGIGLQIAKDLAAHGFTVLVGSRNLELGETAAQSVGADARALQLDVTDQASIAAAAERIRSEFGRLDVLVNNAAISHTRRPPGMSVEEYAKSTLPSNVSLDELRAVFETNVFGVVAVTQAMLPLLREAPAARIVNVSSGAGSLTMNAAPDFPWRSIYGPVYPASKTALNAMTLAMAIELESTGIKVNAVSPGFAATALNNFAGTLTVQQAAREPVRLALLGPDGPTGTFSGENGPIPW</sequence>
<dbReference type="EMBL" id="JAPCKK010000011">
    <property type="protein sequence ID" value="MDP4096192.1"/>
    <property type="molecule type" value="Genomic_DNA"/>
</dbReference>
<evidence type="ECO:0000256" key="3">
    <source>
        <dbReference type="ARBA" id="ARBA00023002"/>
    </source>
</evidence>
<dbReference type="CDD" id="cd05324">
    <property type="entry name" value="carb_red_PTCR-like_SDR_c"/>
    <property type="match status" value="1"/>
</dbReference>
<reference evidence="5 6" key="1">
    <citation type="submission" date="2022-10" db="EMBL/GenBank/DDBJ databases">
        <title>Paenibacillus description and whole genome data of maize root bacterial community.</title>
        <authorList>
            <person name="Marton D."/>
            <person name="Farkas M."/>
            <person name="Cserhati M."/>
        </authorList>
    </citation>
    <scope>NUCLEOTIDE SEQUENCE [LARGE SCALE GENOMIC DNA]</scope>
    <source>
        <strain evidence="5 6">P96</strain>
    </source>
</reference>
<dbReference type="Pfam" id="PF00106">
    <property type="entry name" value="adh_short"/>
    <property type="match status" value="1"/>
</dbReference>
<organism evidence="5 6">
    <name type="scientific">Paenibacillus zeirhizosphaerae</name>
    <dbReference type="NCBI Taxonomy" id="2987519"/>
    <lineage>
        <taxon>Bacteria</taxon>
        <taxon>Bacillati</taxon>
        <taxon>Bacillota</taxon>
        <taxon>Bacilli</taxon>
        <taxon>Bacillales</taxon>
        <taxon>Paenibacillaceae</taxon>
        <taxon>Paenibacillus</taxon>
    </lineage>
</organism>
<evidence type="ECO:0000256" key="1">
    <source>
        <dbReference type="ARBA" id="ARBA00006484"/>
    </source>
</evidence>
<dbReference type="PANTHER" id="PTHR43490">
    <property type="entry name" value="(+)-NEOMENTHOL DEHYDROGENASE"/>
    <property type="match status" value="1"/>
</dbReference>
<dbReference type="SUPFAM" id="SSF51735">
    <property type="entry name" value="NAD(P)-binding Rossmann-fold domains"/>
    <property type="match status" value="1"/>
</dbReference>
<proteinExistence type="inferred from homology"/>
<dbReference type="Proteomes" id="UP001241848">
    <property type="component" value="Unassembled WGS sequence"/>
</dbReference>
<dbReference type="InterPro" id="IPR036291">
    <property type="entry name" value="NAD(P)-bd_dom_sf"/>
</dbReference>
<evidence type="ECO:0000313" key="6">
    <source>
        <dbReference type="Proteomes" id="UP001241848"/>
    </source>
</evidence>
<dbReference type="InterPro" id="IPR002347">
    <property type="entry name" value="SDR_fam"/>
</dbReference>
<comment type="similarity">
    <text evidence="1 4">Belongs to the short-chain dehydrogenases/reductases (SDR) family.</text>
</comment>
<protein>
    <submittedName>
        <fullName evidence="5">SDR family oxidoreductase</fullName>
    </submittedName>
</protein>
<evidence type="ECO:0000256" key="2">
    <source>
        <dbReference type="ARBA" id="ARBA00022857"/>
    </source>
</evidence>